<dbReference type="PANTHER" id="PTHR45138">
    <property type="entry name" value="REGULATORY COMPONENTS OF SENSORY TRANSDUCTION SYSTEM"/>
    <property type="match status" value="1"/>
</dbReference>
<dbReference type="KEGG" id="ome:OLMES_0383"/>
<gene>
    <name evidence="6" type="ORF">OLMES_0383</name>
</gene>
<dbReference type="FunFam" id="3.30.70.270:FF:000001">
    <property type="entry name" value="Diguanylate cyclase domain protein"/>
    <property type="match status" value="1"/>
</dbReference>
<dbReference type="AlphaFoldDB" id="A0A1Y0I1Z3"/>
<accession>A0A1Y0I1Z3</accession>
<protein>
    <recommendedName>
        <fullName evidence="2">diguanylate cyclase</fullName>
        <ecNumber evidence="2">2.7.7.65</ecNumber>
    </recommendedName>
</protein>
<dbReference type="Pfam" id="PF20975">
    <property type="entry name" value="DGCcoil"/>
    <property type="match status" value="1"/>
</dbReference>
<dbReference type="Pfam" id="PF00990">
    <property type="entry name" value="GGDEF"/>
    <property type="match status" value="1"/>
</dbReference>
<evidence type="ECO:0000256" key="4">
    <source>
        <dbReference type="SAM" id="MobiDB-lite"/>
    </source>
</evidence>
<reference evidence="6 7" key="1">
    <citation type="submission" date="2017-05" db="EMBL/GenBank/DDBJ databases">
        <title>Genomic insights into alkan degradation activity of Oleiphilus messinensis.</title>
        <authorList>
            <person name="Kozyavkin S.A."/>
            <person name="Slesarev A.I."/>
            <person name="Golyshin P.N."/>
            <person name="Korzhenkov A."/>
            <person name="Golyshina O.N."/>
            <person name="Toshchakov S.V."/>
        </authorList>
    </citation>
    <scope>NUCLEOTIDE SEQUENCE [LARGE SCALE GENOMIC DNA]</scope>
    <source>
        <strain evidence="6 7">ME102</strain>
    </source>
</reference>
<dbReference type="SMART" id="SM00267">
    <property type="entry name" value="GGDEF"/>
    <property type="match status" value="1"/>
</dbReference>
<dbReference type="NCBIfam" id="TIGR00254">
    <property type="entry name" value="GGDEF"/>
    <property type="match status" value="1"/>
</dbReference>
<dbReference type="RefSeq" id="WP_087459682.1">
    <property type="nucleotide sequence ID" value="NZ_CP021425.1"/>
</dbReference>
<dbReference type="Gene3D" id="3.30.70.270">
    <property type="match status" value="1"/>
</dbReference>
<keyword evidence="7" id="KW-1185">Reference proteome</keyword>
<dbReference type="Proteomes" id="UP000196027">
    <property type="component" value="Chromosome"/>
</dbReference>
<evidence type="ECO:0000313" key="6">
    <source>
        <dbReference type="EMBL" id="ARU54487.1"/>
    </source>
</evidence>
<feature type="compositionally biased region" description="Acidic residues" evidence="4">
    <location>
        <begin position="229"/>
        <end position="242"/>
    </location>
</feature>
<dbReference type="InterPro" id="IPR050469">
    <property type="entry name" value="Diguanylate_Cyclase"/>
</dbReference>
<name>A0A1Y0I1Z3_9GAMM</name>
<feature type="compositionally biased region" description="Polar residues" evidence="4">
    <location>
        <begin position="192"/>
        <end position="204"/>
    </location>
</feature>
<evidence type="ECO:0000256" key="3">
    <source>
        <dbReference type="ARBA" id="ARBA00034247"/>
    </source>
</evidence>
<organism evidence="6 7">
    <name type="scientific">Oleiphilus messinensis</name>
    <dbReference type="NCBI Taxonomy" id="141451"/>
    <lineage>
        <taxon>Bacteria</taxon>
        <taxon>Pseudomonadati</taxon>
        <taxon>Pseudomonadota</taxon>
        <taxon>Gammaproteobacteria</taxon>
        <taxon>Oceanospirillales</taxon>
        <taxon>Oleiphilaceae</taxon>
        <taxon>Oleiphilus</taxon>
    </lineage>
</organism>
<evidence type="ECO:0000256" key="2">
    <source>
        <dbReference type="ARBA" id="ARBA00012528"/>
    </source>
</evidence>
<dbReference type="PROSITE" id="PS50887">
    <property type="entry name" value="GGDEF"/>
    <property type="match status" value="1"/>
</dbReference>
<dbReference type="InterPro" id="IPR000160">
    <property type="entry name" value="GGDEF_dom"/>
</dbReference>
<dbReference type="InterPro" id="IPR048516">
    <property type="entry name" value="DGCcoil"/>
</dbReference>
<evidence type="ECO:0000256" key="1">
    <source>
        <dbReference type="ARBA" id="ARBA00001946"/>
    </source>
</evidence>
<dbReference type="InterPro" id="IPR043128">
    <property type="entry name" value="Rev_trsase/Diguanyl_cyclase"/>
</dbReference>
<evidence type="ECO:0000313" key="7">
    <source>
        <dbReference type="Proteomes" id="UP000196027"/>
    </source>
</evidence>
<evidence type="ECO:0000259" key="5">
    <source>
        <dbReference type="PROSITE" id="PS50887"/>
    </source>
</evidence>
<feature type="domain" description="GGDEF" evidence="5">
    <location>
        <begin position="477"/>
        <end position="609"/>
    </location>
</feature>
<dbReference type="PANTHER" id="PTHR45138:SF9">
    <property type="entry name" value="DIGUANYLATE CYCLASE DGCM-RELATED"/>
    <property type="match status" value="1"/>
</dbReference>
<dbReference type="SUPFAM" id="SSF55073">
    <property type="entry name" value="Nucleotide cyclase"/>
    <property type="match status" value="1"/>
</dbReference>
<dbReference type="EMBL" id="CP021425">
    <property type="protein sequence ID" value="ARU54487.1"/>
    <property type="molecule type" value="Genomic_DNA"/>
</dbReference>
<dbReference type="GO" id="GO:0052621">
    <property type="term" value="F:diguanylate cyclase activity"/>
    <property type="evidence" value="ECO:0007669"/>
    <property type="project" value="UniProtKB-EC"/>
</dbReference>
<sequence length="617" mass="69254">MTHSENELDRIKSKYLQRAEEFDRREEELLDHANLLQRMLVRVSLAAEGQDQQLDSDLSGLRQILREETPKAKELTRSLEKIEATVLALEEKRSDSASAIVKSLDTLTRNIGELDLPSDLKKKLKKLAKLVRVQQVQFSECPALLAEYTQIQSDVLGRAGQSPRKSEPGFLQKLFGGMGESGREPGSPAQIHDTQQPGMDSASTLAVDKDSDLTTSTNSNGGDRRYSEQETELDVSEPELSESDAQHHQGESESTEEAPGFSKVAGHISKSIRQLLEHLSVPSSSQREFQAILQRIEHGLNWYELGPTLDDVTNLVVSAVGKGQKDFESFLQLLDERLAMLQQFLTDSHAFKVAIQSSGAELDEAVREQVKSISALVSEATEIDTLKSSVNSQLDHILTLMTKFMTSESIKEKTLGEQISSMSEKLQSMETETQAIKEQLKVERGKALTDALTGLPNREAYSERIDLEYTRWQRYRQPMSLVITDIDLFKQVNDNYGHLAGDKVIQIMAKELQRRIRKTDFIARYGGEEFVIIMPETASDVAFTVMNKTRQMVERLPFHFRNQRVQITMSFGIAPFKDGLSMDEIFELADGALYKAKEQGRNCVVVEGMDGRGPIHA</sequence>
<feature type="region of interest" description="Disordered" evidence="4">
    <location>
        <begin position="157"/>
        <end position="261"/>
    </location>
</feature>
<dbReference type="EC" id="2.7.7.65" evidence="2"/>
<dbReference type="OrthoDB" id="9812260at2"/>
<proteinExistence type="predicted"/>
<dbReference type="InterPro" id="IPR029787">
    <property type="entry name" value="Nucleotide_cyclase"/>
</dbReference>
<comment type="catalytic activity">
    <reaction evidence="3">
        <text>2 GTP = 3',3'-c-di-GMP + 2 diphosphate</text>
        <dbReference type="Rhea" id="RHEA:24898"/>
        <dbReference type="ChEBI" id="CHEBI:33019"/>
        <dbReference type="ChEBI" id="CHEBI:37565"/>
        <dbReference type="ChEBI" id="CHEBI:58805"/>
        <dbReference type="EC" id="2.7.7.65"/>
    </reaction>
</comment>
<dbReference type="CDD" id="cd01949">
    <property type="entry name" value="GGDEF"/>
    <property type="match status" value="1"/>
</dbReference>
<comment type="cofactor">
    <cofactor evidence="1">
        <name>Mg(2+)</name>
        <dbReference type="ChEBI" id="CHEBI:18420"/>
    </cofactor>
</comment>